<feature type="transmembrane region" description="Helical" evidence="6">
    <location>
        <begin position="103"/>
        <end position="121"/>
    </location>
</feature>
<comment type="similarity">
    <text evidence="2">Belongs to the drug/metabolite transporter (DMT) superfamily. 10 TMS drug/metabolite exporter (DME) (TC 2.A.7.3) family.</text>
</comment>
<feature type="transmembrane region" description="Helical" evidence="6">
    <location>
        <begin position="80"/>
        <end position="97"/>
    </location>
</feature>
<dbReference type="SUPFAM" id="SSF103481">
    <property type="entry name" value="Multidrug resistance efflux transporter EmrE"/>
    <property type="match status" value="2"/>
</dbReference>
<name>A0A1G4Q2A1_9HYPH</name>
<dbReference type="PANTHER" id="PTHR22911:SF6">
    <property type="entry name" value="SOLUTE CARRIER FAMILY 35 MEMBER G1"/>
    <property type="match status" value="1"/>
</dbReference>
<proteinExistence type="inferred from homology"/>
<evidence type="ECO:0000256" key="2">
    <source>
        <dbReference type="ARBA" id="ARBA00009853"/>
    </source>
</evidence>
<gene>
    <name evidence="8" type="ORF">SAMN05660859_0918</name>
</gene>
<feature type="transmembrane region" description="Helical" evidence="6">
    <location>
        <begin position="128"/>
        <end position="146"/>
    </location>
</feature>
<feature type="domain" description="EamA" evidence="7">
    <location>
        <begin position="158"/>
        <end position="288"/>
    </location>
</feature>
<comment type="subcellular location">
    <subcellularLocation>
        <location evidence="1">Membrane</location>
        <topology evidence="1">Multi-pass membrane protein</topology>
    </subcellularLocation>
</comment>
<reference evidence="9" key="1">
    <citation type="submission" date="2016-10" db="EMBL/GenBank/DDBJ databases">
        <authorList>
            <person name="Varghese N."/>
            <person name="Submissions S."/>
        </authorList>
    </citation>
    <scope>NUCLEOTIDE SEQUENCE [LARGE SCALE GENOMIC DNA]</scope>
    <source>
        <strain evidence="9">CGMCC 1.1761</strain>
    </source>
</reference>
<evidence type="ECO:0000256" key="3">
    <source>
        <dbReference type="ARBA" id="ARBA00022692"/>
    </source>
</evidence>
<feature type="transmembrane region" description="Helical" evidence="6">
    <location>
        <begin position="218"/>
        <end position="235"/>
    </location>
</feature>
<feature type="transmembrane region" description="Helical" evidence="6">
    <location>
        <begin position="42"/>
        <end position="60"/>
    </location>
</feature>
<dbReference type="Pfam" id="PF00892">
    <property type="entry name" value="EamA"/>
    <property type="match status" value="2"/>
</dbReference>
<evidence type="ECO:0000259" key="7">
    <source>
        <dbReference type="Pfam" id="PF00892"/>
    </source>
</evidence>
<dbReference type="GO" id="GO:0016020">
    <property type="term" value="C:membrane"/>
    <property type="evidence" value="ECO:0007669"/>
    <property type="project" value="UniProtKB-SubCell"/>
</dbReference>
<feature type="domain" description="EamA" evidence="7">
    <location>
        <begin position="11"/>
        <end position="144"/>
    </location>
</feature>
<keyword evidence="4 6" id="KW-1133">Transmembrane helix</keyword>
<feature type="transmembrane region" description="Helical" evidence="6">
    <location>
        <begin position="272"/>
        <end position="290"/>
    </location>
</feature>
<protein>
    <submittedName>
        <fullName evidence="8">EamA domain-containing membrane protein RarD</fullName>
    </submittedName>
</protein>
<dbReference type="InterPro" id="IPR000620">
    <property type="entry name" value="EamA_dom"/>
</dbReference>
<dbReference type="PANTHER" id="PTHR22911">
    <property type="entry name" value="ACYL-MALONYL CONDENSING ENZYME-RELATED"/>
    <property type="match status" value="1"/>
</dbReference>
<dbReference type="InterPro" id="IPR037185">
    <property type="entry name" value="EmrE-like"/>
</dbReference>
<evidence type="ECO:0000256" key="6">
    <source>
        <dbReference type="SAM" id="Phobius"/>
    </source>
</evidence>
<evidence type="ECO:0000256" key="4">
    <source>
        <dbReference type="ARBA" id="ARBA00022989"/>
    </source>
</evidence>
<organism evidence="8 9">
    <name type="scientific">Ancylobacter rudongensis</name>
    <dbReference type="NCBI Taxonomy" id="177413"/>
    <lineage>
        <taxon>Bacteria</taxon>
        <taxon>Pseudomonadati</taxon>
        <taxon>Pseudomonadota</taxon>
        <taxon>Alphaproteobacteria</taxon>
        <taxon>Hyphomicrobiales</taxon>
        <taxon>Xanthobacteraceae</taxon>
        <taxon>Ancylobacter</taxon>
    </lineage>
</organism>
<evidence type="ECO:0000313" key="8">
    <source>
        <dbReference type="EMBL" id="SCW38571.1"/>
    </source>
</evidence>
<feature type="transmembrane region" description="Helical" evidence="6">
    <location>
        <begin position="12"/>
        <end position="30"/>
    </location>
</feature>
<feature type="transmembrane region" description="Helical" evidence="6">
    <location>
        <begin position="190"/>
        <end position="212"/>
    </location>
</feature>
<evidence type="ECO:0000256" key="1">
    <source>
        <dbReference type="ARBA" id="ARBA00004141"/>
    </source>
</evidence>
<dbReference type="EMBL" id="FMTP01000001">
    <property type="protein sequence ID" value="SCW38571.1"/>
    <property type="molecule type" value="Genomic_DNA"/>
</dbReference>
<feature type="transmembrane region" description="Helical" evidence="6">
    <location>
        <begin position="247"/>
        <end position="266"/>
    </location>
</feature>
<evidence type="ECO:0000313" key="9">
    <source>
        <dbReference type="Proteomes" id="UP000198889"/>
    </source>
</evidence>
<keyword evidence="3 6" id="KW-0812">Transmembrane</keyword>
<evidence type="ECO:0000256" key="5">
    <source>
        <dbReference type="ARBA" id="ARBA00023136"/>
    </source>
</evidence>
<feature type="transmembrane region" description="Helical" evidence="6">
    <location>
        <begin position="158"/>
        <end position="178"/>
    </location>
</feature>
<dbReference type="STRING" id="177413.SAMN05660859_0918"/>
<accession>A0A1G4Q2A1</accession>
<sequence length="314" mass="33125">MLHGGPMNALKGIALQVGATFLFTIMSALVRIVSDHVPTGEIVFSRSFFALFPLLALLAWRGEIGAAVRTANPLGHVARGTIGVCAMGLSFAALARIPLADATAIGFAAPLLTVMLAALLLRERVQLYRWAAVVVGLGGVVVMLWPHMHGSFDTPGHMFGALYALMAAAFTAGAMVQVRRLTQTETTASIVFYFQALAALAGLATAGWGWVLPSGREGLLLLTIGFIGGVGQILLTESYRYAPASVVAPFAYSAMLWSLLLGFILFAEMPPLLVLLGGAIVIAAGLFVIWRERQLGIDRTREEAATTPPAAPAP</sequence>
<dbReference type="Proteomes" id="UP000198889">
    <property type="component" value="Unassembled WGS sequence"/>
</dbReference>
<keyword evidence="9" id="KW-1185">Reference proteome</keyword>
<keyword evidence="5 6" id="KW-0472">Membrane</keyword>
<dbReference type="AlphaFoldDB" id="A0A1G4Q2A1"/>